<dbReference type="EMBL" id="SSTD01000141">
    <property type="protein sequence ID" value="TYK31438.1"/>
    <property type="molecule type" value="Genomic_DNA"/>
</dbReference>
<keyword evidence="2 6" id="KW-0812">Transmembrane</keyword>
<keyword evidence="8" id="KW-0813">Transport</keyword>
<evidence type="ECO:0000259" key="7">
    <source>
        <dbReference type="Pfam" id="PF03151"/>
    </source>
</evidence>
<evidence type="ECO:0000256" key="3">
    <source>
        <dbReference type="ARBA" id="ARBA00022989"/>
    </source>
</evidence>
<evidence type="ECO:0000313" key="9">
    <source>
        <dbReference type="Proteomes" id="UP000321947"/>
    </source>
</evidence>
<sequence>MRDSDFKYQTKTTTEKIERERASQLNNRVCQLTDSRIAKARSKMSLKPSNSEKNLMLPVSDPPHGTEDKDRLIRGDEKLFRGSSMTKRGAYAALSYMACAVLLVLFNKAALSSYNFPSANVVTLVQMVCSCCFLYALRRWKVISFTVGDSFSDNATSMVPIKTLRQTSPLAGTYLLYMLATMESVRGVNVPMYTTLRRTTVVFTMVVEYLLAGQKYTYSVVGSVGLIVLGAFIAGARDLSFDVYGYSIVFMSNITTAIYLATISRIGKSSGLNSFGLMWCNGVLCAPVLLFWTFIRGDLEATISFPHLFSPGFLVVMFCSCTLAFFLNYSIFLNTTLNSAVTQTICGNLKDLFTIGLGWMIFGGLPFDLLNVIGQLLGFIGSGLYAYYKLIGK</sequence>
<dbReference type="GO" id="GO:0016020">
    <property type="term" value="C:membrane"/>
    <property type="evidence" value="ECO:0007669"/>
    <property type="project" value="UniProtKB-SubCell"/>
</dbReference>
<proteinExistence type="predicted"/>
<feature type="region of interest" description="Disordered" evidence="5">
    <location>
        <begin position="43"/>
        <end position="70"/>
    </location>
</feature>
<dbReference type="InterPro" id="IPR004853">
    <property type="entry name" value="Sugar_P_trans_dom"/>
</dbReference>
<dbReference type="InterPro" id="IPR050186">
    <property type="entry name" value="TPT_transporter"/>
</dbReference>
<dbReference type="PANTHER" id="PTHR11132">
    <property type="entry name" value="SOLUTE CARRIER FAMILY 35"/>
    <property type="match status" value="1"/>
</dbReference>
<organism evidence="8 9">
    <name type="scientific">Cucumis melo var. makuwa</name>
    <name type="common">Oriental melon</name>
    <dbReference type="NCBI Taxonomy" id="1194695"/>
    <lineage>
        <taxon>Eukaryota</taxon>
        <taxon>Viridiplantae</taxon>
        <taxon>Streptophyta</taxon>
        <taxon>Embryophyta</taxon>
        <taxon>Tracheophyta</taxon>
        <taxon>Spermatophyta</taxon>
        <taxon>Magnoliopsida</taxon>
        <taxon>eudicotyledons</taxon>
        <taxon>Gunneridae</taxon>
        <taxon>Pentapetalae</taxon>
        <taxon>rosids</taxon>
        <taxon>fabids</taxon>
        <taxon>Cucurbitales</taxon>
        <taxon>Cucurbitaceae</taxon>
        <taxon>Benincaseae</taxon>
        <taxon>Cucumis</taxon>
    </lineage>
</organism>
<protein>
    <submittedName>
        <fullName evidence="8">Putative UDP-sugar transporter</fullName>
    </submittedName>
</protein>
<feature type="transmembrane region" description="Helical" evidence="6">
    <location>
        <begin position="345"/>
        <end position="363"/>
    </location>
</feature>
<accession>A0A5D3E6J4</accession>
<keyword evidence="4 6" id="KW-0472">Membrane</keyword>
<comment type="caution">
    <text evidence="8">The sequence shown here is derived from an EMBL/GenBank/DDBJ whole genome shotgun (WGS) entry which is preliminary data.</text>
</comment>
<feature type="transmembrane region" description="Helical" evidence="6">
    <location>
        <begin position="89"/>
        <end position="106"/>
    </location>
</feature>
<evidence type="ECO:0000256" key="2">
    <source>
        <dbReference type="ARBA" id="ARBA00022692"/>
    </source>
</evidence>
<evidence type="ECO:0000256" key="4">
    <source>
        <dbReference type="ARBA" id="ARBA00023136"/>
    </source>
</evidence>
<name>A0A5D3E6J4_CUCMM</name>
<feature type="transmembrane region" description="Helical" evidence="6">
    <location>
        <begin position="216"/>
        <end position="237"/>
    </location>
</feature>
<feature type="transmembrane region" description="Helical" evidence="6">
    <location>
        <begin position="369"/>
        <end position="388"/>
    </location>
</feature>
<gene>
    <name evidence="8" type="ORF">E5676_scaffold455G007510</name>
</gene>
<reference evidence="8 9" key="1">
    <citation type="submission" date="2019-08" db="EMBL/GenBank/DDBJ databases">
        <title>Draft genome sequences of two oriental melons (Cucumis melo L. var makuwa).</title>
        <authorList>
            <person name="Kwon S.-Y."/>
        </authorList>
    </citation>
    <scope>NUCLEOTIDE SEQUENCE [LARGE SCALE GENOMIC DNA]</scope>
    <source>
        <strain evidence="9">cv. Chang Bougi</strain>
        <tissue evidence="8">Leaf</tissue>
    </source>
</reference>
<comment type="subcellular location">
    <subcellularLocation>
        <location evidence="1">Membrane</location>
        <topology evidence="1">Multi-pass membrane protein</topology>
    </subcellularLocation>
</comment>
<feature type="transmembrane region" description="Helical" evidence="6">
    <location>
        <begin position="307"/>
        <end position="333"/>
    </location>
</feature>
<keyword evidence="3 6" id="KW-1133">Transmembrane helix</keyword>
<feature type="domain" description="Sugar phosphate transporter" evidence="7">
    <location>
        <begin position="98"/>
        <end position="385"/>
    </location>
</feature>
<evidence type="ECO:0000256" key="5">
    <source>
        <dbReference type="SAM" id="MobiDB-lite"/>
    </source>
</evidence>
<feature type="transmembrane region" description="Helical" evidence="6">
    <location>
        <begin position="243"/>
        <end position="263"/>
    </location>
</feature>
<dbReference type="AlphaFoldDB" id="A0A5D3E6J4"/>
<dbReference type="Proteomes" id="UP000321947">
    <property type="component" value="Unassembled WGS sequence"/>
</dbReference>
<keyword evidence="8" id="KW-0762">Sugar transport</keyword>
<evidence type="ECO:0000256" key="1">
    <source>
        <dbReference type="ARBA" id="ARBA00004141"/>
    </source>
</evidence>
<evidence type="ECO:0000256" key="6">
    <source>
        <dbReference type="SAM" id="Phobius"/>
    </source>
</evidence>
<feature type="transmembrane region" description="Helical" evidence="6">
    <location>
        <begin position="275"/>
        <end position="295"/>
    </location>
</feature>
<feature type="transmembrane region" description="Helical" evidence="6">
    <location>
        <begin position="118"/>
        <end position="137"/>
    </location>
</feature>
<evidence type="ECO:0000313" key="8">
    <source>
        <dbReference type="EMBL" id="TYK31438.1"/>
    </source>
</evidence>
<dbReference type="Pfam" id="PF03151">
    <property type="entry name" value="TPT"/>
    <property type="match status" value="1"/>
</dbReference>